<dbReference type="PANTHER" id="PTHR40112:SF1">
    <property type="entry name" value="H2HPP ISOMERASE"/>
    <property type="match status" value="1"/>
</dbReference>
<dbReference type="Proteomes" id="UP001317532">
    <property type="component" value="Chromosome"/>
</dbReference>
<reference evidence="2 3" key="1">
    <citation type="journal article" date="2022" name="ISME Commun">
        <title>Vulcanimicrobium alpinus gen. nov. sp. nov., the first cultivated representative of the candidate phylum 'Eremiobacterota', is a metabolically versatile aerobic anoxygenic phototroph.</title>
        <authorList>
            <person name="Yabe S."/>
            <person name="Muto K."/>
            <person name="Abe K."/>
            <person name="Yokota A."/>
            <person name="Staudigel H."/>
            <person name="Tebo B.M."/>
        </authorList>
    </citation>
    <scope>NUCLEOTIDE SEQUENCE [LARGE SCALE GENOMIC DNA]</scope>
    <source>
        <strain evidence="2 3">WC8-2</strain>
    </source>
</reference>
<dbReference type="InterPro" id="IPR014710">
    <property type="entry name" value="RmlC-like_jellyroll"/>
</dbReference>
<protein>
    <recommendedName>
        <fullName evidence="1">Cupin type-2 domain-containing protein</fullName>
    </recommendedName>
</protein>
<feature type="domain" description="Cupin type-2" evidence="1">
    <location>
        <begin position="41"/>
        <end position="104"/>
    </location>
</feature>
<keyword evidence="3" id="KW-1185">Reference proteome</keyword>
<dbReference type="InterPro" id="IPR013096">
    <property type="entry name" value="Cupin_2"/>
</dbReference>
<dbReference type="AlphaFoldDB" id="A0AAN1XUY7"/>
<dbReference type="InterPro" id="IPR011051">
    <property type="entry name" value="RmlC_Cupin_sf"/>
</dbReference>
<dbReference type="KEGG" id="vab:WPS_07300"/>
<name>A0AAN1XUY7_UNVUL</name>
<dbReference type="Pfam" id="PF07883">
    <property type="entry name" value="Cupin_2"/>
    <property type="match status" value="1"/>
</dbReference>
<dbReference type="InterPro" id="IPR052535">
    <property type="entry name" value="Bacilysin_H2HPP_isomerase"/>
</dbReference>
<evidence type="ECO:0000313" key="3">
    <source>
        <dbReference type="Proteomes" id="UP001317532"/>
    </source>
</evidence>
<organism evidence="2 3">
    <name type="scientific">Vulcanimicrobium alpinum</name>
    <dbReference type="NCBI Taxonomy" id="3016050"/>
    <lineage>
        <taxon>Bacteria</taxon>
        <taxon>Bacillati</taxon>
        <taxon>Vulcanimicrobiota</taxon>
        <taxon>Vulcanimicrobiia</taxon>
        <taxon>Vulcanimicrobiales</taxon>
        <taxon>Vulcanimicrobiaceae</taxon>
        <taxon>Vulcanimicrobium</taxon>
    </lineage>
</organism>
<dbReference type="RefSeq" id="WP_317996491.1">
    <property type="nucleotide sequence ID" value="NZ_AP025523.1"/>
</dbReference>
<proteinExistence type="predicted"/>
<dbReference type="Gene3D" id="2.60.120.10">
    <property type="entry name" value="Jelly Rolls"/>
    <property type="match status" value="1"/>
</dbReference>
<dbReference type="PANTHER" id="PTHR40112">
    <property type="entry name" value="H2HPP ISOMERASE"/>
    <property type="match status" value="1"/>
</dbReference>
<dbReference type="EMBL" id="AP025523">
    <property type="protein sequence ID" value="BDE05454.1"/>
    <property type="molecule type" value="Genomic_DNA"/>
</dbReference>
<accession>A0AAN1XUY7</accession>
<dbReference type="SUPFAM" id="SSF51182">
    <property type="entry name" value="RmlC-like cupins"/>
    <property type="match status" value="1"/>
</dbReference>
<evidence type="ECO:0000313" key="2">
    <source>
        <dbReference type="EMBL" id="BDE05454.1"/>
    </source>
</evidence>
<sequence length="133" mass="14380">MDAPYASIVPREKLVPFAPGISWAVLPGDGVTLVYWVFEPPECGEVPLHQHAHAQSGIILEGSIVMRYADGVQKTLRPGDCYAVASNVAHGASFPERCVVVDVFTPNRVEYERRYAHGTRADAFTIIGATAVG</sequence>
<gene>
    <name evidence="2" type="ORF">WPS_07300</name>
</gene>
<evidence type="ECO:0000259" key="1">
    <source>
        <dbReference type="Pfam" id="PF07883"/>
    </source>
</evidence>